<dbReference type="Gene3D" id="3.40.50.720">
    <property type="entry name" value="NAD(P)-binding Rossmann-like Domain"/>
    <property type="match status" value="1"/>
</dbReference>
<reference evidence="5" key="1">
    <citation type="submission" date="2022-10" db="EMBL/GenBank/DDBJ databases">
        <title>The complete genomes of actinobacterial strains from the NBC collection.</title>
        <authorList>
            <person name="Joergensen T.S."/>
            <person name="Alvarez Arevalo M."/>
            <person name="Sterndorff E.B."/>
            <person name="Faurdal D."/>
            <person name="Vuksanovic O."/>
            <person name="Mourched A.-S."/>
            <person name="Charusanti P."/>
            <person name="Shaw S."/>
            <person name="Blin K."/>
            <person name="Weber T."/>
        </authorList>
    </citation>
    <scope>NUCLEOTIDE SEQUENCE</scope>
    <source>
        <strain evidence="5">NBC_00093</strain>
    </source>
</reference>
<gene>
    <name evidence="5" type="ORF">OHA22_45225</name>
</gene>
<accession>A0AAU2AFC8</accession>
<dbReference type="PRINTS" id="PR00080">
    <property type="entry name" value="SDRFAMILY"/>
</dbReference>
<evidence type="ECO:0000256" key="2">
    <source>
        <dbReference type="ARBA" id="ARBA00023002"/>
    </source>
</evidence>
<dbReference type="AlphaFoldDB" id="A0AAU2AFC8"/>
<organism evidence="5">
    <name type="scientific">Streptomyces sp. NBC_00093</name>
    <dbReference type="NCBI Taxonomy" id="2975649"/>
    <lineage>
        <taxon>Bacteria</taxon>
        <taxon>Bacillati</taxon>
        <taxon>Actinomycetota</taxon>
        <taxon>Actinomycetes</taxon>
        <taxon>Kitasatosporales</taxon>
        <taxon>Streptomycetaceae</taxon>
        <taxon>Streptomyces</taxon>
    </lineage>
</organism>
<dbReference type="PRINTS" id="PR00081">
    <property type="entry name" value="GDHRDH"/>
</dbReference>
<protein>
    <submittedName>
        <fullName evidence="5">SDR family oxidoreductase</fullName>
    </submittedName>
</protein>
<proteinExistence type="inferred from homology"/>
<comment type="similarity">
    <text evidence="1 3">Belongs to the short-chain dehydrogenases/reductases (SDR) family.</text>
</comment>
<evidence type="ECO:0000256" key="1">
    <source>
        <dbReference type="ARBA" id="ARBA00006484"/>
    </source>
</evidence>
<dbReference type="InterPro" id="IPR002347">
    <property type="entry name" value="SDR_fam"/>
</dbReference>
<evidence type="ECO:0000313" key="5">
    <source>
        <dbReference type="EMBL" id="WTT22241.1"/>
    </source>
</evidence>
<dbReference type="CDD" id="cd05233">
    <property type="entry name" value="SDR_c"/>
    <property type="match status" value="1"/>
</dbReference>
<sequence>MTGRICVVTGAGRGIGRAAALRLSAEGHRVALVSRTEHELLRTAASCPGETLVLPTDVTGADSAGEVLDAVAETWGPAQILVVAAGRNRSAPLERTSDAHWQEMLALNLTSVFQWLRAALPPMASAGWGRAVVVSSIAGKRGFRHLGAYSAAKHGVIGLVRSAALELARTGVTVNAVCPAYVDTDLTARTVDTIVTQAGWTRDEALRHVNDLQPIGRMVTPEEVVAVIGALIENAALTGQSVHVDGGLVQ</sequence>
<keyword evidence="2" id="KW-0560">Oxidoreductase</keyword>
<dbReference type="InterPro" id="IPR057326">
    <property type="entry name" value="KR_dom"/>
</dbReference>
<dbReference type="PANTHER" id="PTHR42879:SF2">
    <property type="entry name" value="3-OXOACYL-[ACYL-CARRIER-PROTEIN] REDUCTASE FABG"/>
    <property type="match status" value="1"/>
</dbReference>
<dbReference type="PANTHER" id="PTHR42879">
    <property type="entry name" value="3-OXOACYL-(ACYL-CARRIER-PROTEIN) REDUCTASE"/>
    <property type="match status" value="1"/>
</dbReference>
<dbReference type="FunFam" id="3.40.50.720:FF:000084">
    <property type="entry name" value="Short-chain dehydrogenase reductase"/>
    <property type="match status" value="1"/>
</dbReference>
<evidence type="ECO:0000256" key="3">
    <source>
        <dbReference type="RuleBase" id="RU000363"/>
    </source>
</evidence>
<dbReference type="Pfam" id="PF00106">
    <property type="entry name" value="adh_short"/>
    <property type="match status" value="1"/>
</dbReference>
<evidence type="ECO:0000259" key="4">
    <source>
        <dbReference type="SMART" id="SM00822"/>
    </source>
</evidence>
<dbReference type="GO" id="GO:0016491">
    <property type="term" value="F:oxidoreductase activity"/>
    <property type="evidence" value="ECO:0007669"/>
    <property type="project" value="UniProtKB-KW"/>
</dbReference>
<feature type="domain" description="Ketoreductase" evidence="4">
    <location>
        <begin position="4"/>
        <end position="180"/>
    </location>
</feature>
<dbReference type="InterPro" id="IPR020904">
    <property type="entry name" value="Sc_DH/Rdtase_CS"/>
</dbReference>
<dbReference type="InterPro" id="IPR036291">
    <property type="entry name" value="NAD(P)-bd_dom_sf"/>
</dbReference>
<name>A0AAU2AFC8_9ACTN</name>
<dbReference type="GO" id="GO:0032787">
    <property type="term" value="P:monocarboxylic acid metabolic process"/>
    <property type="evidence" value="ECO:0007669"/>
    <property type="project" value="UniProtKB-ARBA"/>
</dbReference>
<dbReference type="SMART" id="SM00822">
    <property type="entry name" value="PKS_KR"/>
    <property type="match status" value="1"/>
</dbReference>
<dbReference type="EMBL" id="CP108222">
    <property type="protein sequence ID" value="WTT22241.1"/>
    <property type="molecule type" value="Genomic_DNA"/>
</dbReference>
<dbReference type="SUPFAM" id="SSF51735">
    <property type="entry name" value="NAD(P)-binding Rossmann-fold domains"/>
    <property type="match status" value="1"/>
</dbReference>
<dbReference type="PROSITE" id="PS00061">
    <property type="entry name" value="ADH_SHORT"/>
    <property type="match status" value="1"/>
</dbReference>
<dbReference type="InterPro" id="IPR050259">
    <property type="entry name" value="SDR"/>
</dbReference>